<evidence type="ECO:0000313" key="2">
    <source>
        <dbReference type="EMBL" id="MBW0573847.1"/>
    </source>
</evidence>
<accession>A0A9Q3PVG9</accession>
<name>A0A9Q3PVG9_9BASI</name>
<reference evidence="2" key="1">
    <citation type="submission" date="2021-03" db="EMBL/GenBank/DDBJ databases">
        <title>Draft genome sequence of rust myrtle Austropuccinia psidii MF-1, a brazilian biotype.</title>
        <authorList>
            <person name="Quecine M.C."/>
            <person name="Pachon D.M.R."/>
            <person name="Bonatelli M.L."/>
            <person name="Correr F.H."/>
            <person name="Franceschini L.M."/>
            <person name="Leite T.F."/>
            <person name="Margarido G.R.A."/>
            <person name="Almeida C.A."/>
            <person name="Ferrarezi J.A."/>
            <person name="Labate C.A."/>
        </authorList>
    </citation>
    <scope>NUCLEOTIDE SEQUENCE</scope>
    <source>
        <strain evidence="2">MF-1</strain>
    </source>
</reference>
<sequence length="154" mass="16891">MDPDQEIQVQNPKDKNISPEERKKMEDSRTSTSSQRLASTFVALIESPEADITAIPVVRPESFPTGRNRDIPVSVQELVSGRKAAGVGNSANSLDRHNELLSSSEKAHGPRKDRRTSGGLNTHVLQGTSPTDKSLVEKPKHVFREPEEEVGPSK</sequence>
<evidence type="ECO:0000256" key="1">
    <source>
        <dbReference type="SAM" id="MobiDB-lite"/>
    </source>
</evidence>
<comment type="caution">
    <text evidence="2">The sequence shown here is derived from an EMBL/GenBank/DDBJ whole genome shotgun (WGS) entry which is preliminary data.</text>
</comment>
<gene>
    <name evidence="2" type="ORF">O181_113562</name>
</gene>
<dbReference type="AlphaFoldDB" id="A0A9Q3PVG9"/>
<keyword evidence="3" id="KW-1185">Reference proteome</keyword>
<feature type="compositionally biased region" description="Polar residues" evidence="1">
    <location>
        <begin position="118"/>
        <end position="132"/>
    </location>
</feature>
<protein>
    <submittedName>
        <fullName evidence="2">Uncharacterized protein</fullName>
    </submittedName>
</protein>
<feature type="compositionally biased region" description="Basic and acidic residues" evidence="1">
    <location>
        <begin position="12"/>
        <end position="29"/>
    </location>
</feature>
<feature type="compositionally biased region" description="Basic and acidic residues" evidence="1">
    <location>
        <begin position="134"/>
        <end position="145"/>
    </location>
</feature>
<proteinExistence type="predicted"/>
<dbReference type="Proteomes" id="UP000765509">
    <property type="component" value="Unassembled WGS sequence"/>
</dbReference>
<feature type="region of interest" description="Disordered" evidence="1">
    <location>
        <begin position="81"/>
        <end position="154"/>
    </location>
</feature>
<evidence type="ECO:0000313" key="3">
    <source>
        <dbReference type="Proteomes" id="UP000765509"/>
    </source>
</evidence>
<feature type="compositionally biased region" description="Basic and acidic residues" evidence="1">
    <location>
        <begin position="94"/>
        <end position="110"/>
    </location>
</feature>
<feature type="region of interest" description="Disordered" evidence="1">
    <location>
        <begin position="1"/>
        <end position="37"/>
    </location>
</feature>
<dbReference type="EMBL" id="AVOT02092952">
    <property type="protein sequence ID" value="MBW0573847.1"/>
    <property type="molecule type" value="Genomic_DNA"/>
</dbReference>
<organism evidence="2 3">
    <name type="scientific">Austropuccinia psidii MF-1</name>
    <dbReference type="NCBI Taxonomy" id="1389203"/>
    <lineage>
        <taxon>Eukaryota</taxon>
        <taxon>Fungi</taxon>
        <taxon>Dikarya</taxon>
        <taxon>Basidiomycota</taxon>
        <taxon>Pucciniomycotina</taxon>
        <taxon>Pucciniomycetes</taxon>
        <taxon>Pucciniales</taxon>
        <taxon>Sphaerophragmiaceae</taxon>
        <taxon>Austropuccinia</taxon>
    </lineage>
</organism>